<dbReference type="PANTHER" id="PTHR30483:SF6">
    <property type="entry name" value="PERIPLASMIC BINDING PROTEIN OF ABC TRANSPORTER FOR NATURAL AMINO ACIDS"/>
    <property type="match status" value="1"/>
</dbReference>
<keyword evidence="2" id="KW-0732">Signal</keyword>
<evidence type="ECO:0000313" key="5">
    <source>
        <dbReference type="Proteomes" id="UP000297385"/>
    </source>
</evidence>
<dbReference type="InterPro" id="IPR028081">
    <property type="entry name" value="Leu-bd"/>
</dbReference>
<reference evidence="4 5" key="1">
    <citation type="submission" date="2019-03" db="EMBL/GenBank/DDBJ databases">
        <title>Complete Genome Sequence of Paraburkholderia dipogonis ICMP 19430T, a Nitrogen-fixing Symbiont of the South African Invasive Legume Dipogon lignosus in New Zealand.</title>
        <authorList>
            <person name="De Meyer S.E."/>
        </authorList>
    </citation>
    <scope>NUCLEOTIDE SEQUENCE [LARGE SCALE GENOMIC DNA]</scope>
    <source>
        <strain evidence="4 5">ICMP 19430</strain>
    </source>
</reference>
<dbReference type="InterPro" id="IPR051010">
    <property type="entry name" value="BCAA_transport"/>
</dbReference>
<evidence type="ECO:0000259" key="3">
    <source>
        <dbReference type="Pfam" id="PF13458"/>
    </source>
</evidence>
<dbReference type="AlphaFoldDB" id="A0A4Y8MGI4"/>
<dbReference type="SUPFAM" id="SSF53822">
    <property type="entry name" value="Periplasmic binding protein-like I"/>
    <property type="match status" value="1"/>
</dbReference>
<dbReference type="Gene3D" id="3.40.50.2300">
    <property type="match status" value="3"/>
</dbReference>
<evidence type="ECO:0000313" key="4">
    <source>
        <dbReference type="EMBL" id="TFE36503.1"/>
    </source>
</evidence>
<dbReference type="Proteomes" id="UP000297385">
    <property type="component" value="Unassembled WGS sequence"/>
</dbReference>
<evidence type="ECO:0000256" key="1">
    <source>
        <dbReference type="ARBA" id="ARBA00010062"/>
    </source>
</evidence>
<accession>A0A4Y8MGI4</accession>
<dbReference type="InterPro" id="IPR028082">
    <property type="entry name" value="Peripla_BP_I"/>
</dbReference>
<proteinExistence type="inferred from homology"/>
<feature type="domain" description="Leucine-binding protein" evidence="3">
    <location>
        <begin position="6"/>
        <end position="360"/>
    </location>
</feature>
<protein>
    <submittedName>
        <fullName evidence="4">ABC transporter substrate-binding protein</fullName>
    </submittedName>
</protein>
<sequence>MAAQRTVKIGIVSPETGPMAGFAEPTAFVVRQVLQAMRDKITINGKTYPFQIIVKDTQSSPNRAADVALELIQRDKVDMVLSYGGPETANPASDQCELNGVPSLSTAVPIEPWFYGRGGDPKTGFDWTYIHFFDGATYANSILSFIKKVSTNKTMGGLWPNDADGIALSKAFSGVFGRAGYRIVDPGRFDLPASTYSTQIAAFKAANCELAQCVVPPSAFALFWDQCAQQGFHPKVMIASKSSEYPPSVKPLGERARGIGVPIWFTRAYPFKSTITGQGATEIIKAYEAASGRQWAATLGSTHAMLEVMIDALNRTKDINDRASVRDALKATKMTTLIGNVDFSKGSVPNASPMGVVMVQWDKAPKGSAYPLDMFVVDNAMAPAIPVDRAPFPIPYA</sequence>
<comment type="caution">
    <text evidence="4">The sequence shown here is derived from an EMBL/GenBank/DDBJ whole genome shotgun (WGS) entry which is preliminary data.</text>
</comment>
<dbReference type="RefSeq" id="WP_134466604.1">
    <property type="nucleotide sequence ID" value="NZ_SNVI01000008.1"/>
</dbReference>
<organism evidence="4 5">
    <name type="scientific">Paraburkholderia dipogonis</name>
    <dbReference type="NCBI Taxonomy" id="1211383"/>
    <lineage>
        <taxon>Bacteria</taxon>
        <taxon>Pseudomonadati</taxon>
        <taxon>Pseudomonadota</taxon>
        <taxon>Betaproteobacteria</taxon>
        <taxon>Burkholderiales</taxon>
        <taxon>Burkholderiaceae</taxon>
        <taxon>Paraburkholderia</taxon>
    </lineage>
</organism>
<dbReference type="Pfam" id="PF13458">
    <property type="entry name" value="Peripla_BP_6"/>
    <property type="match status" value="1"/>
</dbReference>
<comment type="similarity">
    <text evidence="1">Belongs to the leucine-binding protein family.</text>
</comment>
<dbReference type="PANTHER" id="PTHR30483">
    <property type="entry name" value="LEUCINE-SPECIFIC-BINDING PROTEIN"/>
    <property type="match status" value="1"/>
</dbReference>
<evidence type="ECO:0000256" key="2">
    <source>
        <dbReference type="ARBA" id="ARBA00022729"/>
    </source>
</evidence>
<dbReference type="EMBL" id="SNVI01000008">
    <property type="protein sequence ID" value="TFE36503.1"/>
    <property type="molecule type" value="Genomic_DNA"/>
</dbReference>
<dbReference type="CDD" id="cd06337">
    <property type="entry name" value="PBP1_ABC_ligand_binding-like"/>
    <property type="match status" value="1"/>
</dbReference>
<name>A0A4Y8MGI4_9BURK</name>
<gene>
    <name evidence="4" type="ORF">E2553_42965</name>
</gene>